<evidence type="ECO:0000313" key="2">
    <source>
        <dbReference type="Proteomes" id="UP001159363"/>
    </source>
</evidence>
<proteinExistence type="predicted"/>
<gene>
    <name evidence="1" type="ORF">PR048_003669</name>
</gene>
<accession>A0ABQ9INT4</accession>
<protein>
    <submittedName>
        <fullName evidence="1">Uncharacterized protein</fullName>
    </submittedName>
</protein>
<dbReference type="EMBL" id="JARBHB010000001">
    <property type="protein sequence ID" value="KAJ8898309.1"/>
    <property type="molecule type" value="Genomic_DNA"/>
</dbReference>
<keyword evidence="2" id="KW-1185">Reference proteome</keyword>
<evidence type="ECO:0000313" key="1">
    <source>
        <dbReference type="EMBL" id="KAJ8898309.1"/>
    </source>
</evidence>
<name>A0ABQ9INT4_9NEOP</name>
<reference evidence="1 2" key="1">
    <citation type="submission" date="2023-02" db="EMBL/GenBank/DDBJ databases">
        <title>LHISI_Scaffold_Assembly.</title>
        <authorList>
            <person name="Stuart O.P."/>
            <person name="Cleave R."/>
            <person name="Magrath M.J.L."/>
            <person name="Mikheyev A.S."/>
        </authorList>
    </citation>
    <scope>NUCLEOTIDE SEQUENCE [LARGE SCALE GENOMIC DNA]</scope>
    <source>
        <strain evidence="1">Daus_M_001</strain>
        <tissue evidence="1">Leg muscle</tissue>
    </source>
</reference>
<dbReference type="Proteomes" id="UP001159363">
    <property type="component" value="Chromosome 1"/>
</dbReference>
<sequence>MDGSQFSFSWVKSKLLPSRMFSCHFLNCICECCIRDFKSSIIVYPFSNSIWMDSVISSSPNYWKTFVVNCVTQIRHFISIAVWNHVPSDHNPADCLARFVSPCAE</sequence>
<comment type="caution">
    <text evidence="1">The sequence shown here is derived from an EMBL/GenBank/DDBJ whole genome shotgun (WGS) entry which is preliminary data.</text>
</comment>
<organism evidence="1 2">
    <name type="scientific">Dryococelus australis</name>
    <dbReference type="NCBI Taxonomy" id="614101"/>
    <lineage>
        <taxon>Eukaryota</taxon>
        <taxon>Metazoa</taxon>
        <taxon>Ecdysozoa</taxon>
        <taxon>Arthropoda</taxon>
        <taxon>Hexapoda</taxon>
        <taxon>Insecta</taxon>
        <taxon>Pterygota</taxon>
        <taxon>Neoptera</taxon>
        <taxon>Polyneoptera</taxon>
        <taxon>Phasmatodea</taxon>
        <taxon>Verophasmatodea</taxon>
        <taxon>Anareolatae</taxon>
        <taxon>Phasmatidae</taxon>
        <taxon>Eurycanthinae</taxon>
        <taxon>Dryococelus</taxon>
    </lineage>
</organism>